<feature type="domain" description="NAD-dependent epimerase/dehydratase" evidence="2">
    <location>
        <begin position="203"/>
        <end position="433"/>
    </location>
</feature>
<proteinExistence type="predicted"/>
<accession>A0A832I314</accession>
<feature type="compositionally biased region" description="Basic residues" evidence="1">
    <location>
        <begin position="51"/>
        <end position="98"/>
    </location>
</feature>
<gene>
    <name evidence="3" type="ORF">ENR23_11520</name>
</gene>
<dbReference type="AlphaFoldDB" id="A0A832I314"/>
<feature type="region of interest" description="Disordered" evidence="1">
    <location>
        <begin position="1"/>
        <end position="111"/>
    </location>
</feature>
<dbReference type="Gene3D" id="3.40.50.720">
    <property type="entry name" value="NAD(P)-binding Rossmann-like Domain"/>
    <property type="match status" value="1"/>
</dbReference>
<feature type="compositionally biased region" description="Low complexity" evidence="1">
    <location>
        <begin position="40"/>
        <end position="50"/>
    </location>
</feature>
<evidence type="ECO:0000313" key="3">
    <source>
        <dbReference type="EMBL" id="HGZ44027.1"/>
    </source>
</evidence>
<dbReference type="SUPFAM" id="SSF51735">
    <property type="entry name" value="NAD(P)-binding Rossmann-fold domains"/>
    <property type="match status" value="1"/>
</dbReference>
<dbReference type="PANTHER" id="PTHR43245">
    <property type="entry name" value="BIFUNCTIONAL POLYMYXIN RESISTANCE PROTEIN ARNA"/>
    <property type="match status" value="1"/>
</dbReference>
<feature type="region of interest" description="Disordered" evidence="1">
    <location>
        <begin position="138"/>
        <end position="197"/>
    </location>
</feature>
<dbReference type="InterPro" id="IPR036291">
    <property type="entry name" value="NAD(P)-bd_dom_sf"/>
</dbReference>
<organism evidence="3">
    <name type="scientific">Eiseniibacteriota bacterium</name>
    <dbReference type="NCBI Taxonomy" id="2212470"/>
    <lineage>
        <taxon>Bacteria</taxon>
        <taxon>Candidatus Eiseniibacteriota</taxon>
    </lineage>
</organism>
<dbReference type="EMBL" id="DSQF01000022">
    <property type="protein sequence ID" value="HGZ44027.1"/>
    <property type="molecule type" value="Genomic_DNA"/>
</dbReference>
<dbReference type="InterPro" id="IPR050177">
    <property type="entry name" value="Lipid_A_modif_metabolic_enz"/>
</dbReference>
<feature type="compositionally biased region" description="Basic residues" evidence="1">
    <location>
        <begin position="28"/>
        <end position="37"/>
    </location>
</feature>
<dbReference type="Pfam" id="PF01370">
    <property type="entry name" value="Epimerase"/>
    <property type="match status" value="1"/>
</dbReference>
<feature type="compositionally biased region" description="Gly residues" evidence="1">
    <location>
        <begin position="169"/>
        <end position="183"/>
    </location>
</feature>
<sequence>MGGPARLRPVPGPRPLRRGADARAPAPRPRRPGRRGPHGTASLARTAPRAARARLRGAARRASRRLRTPPRAPGRRPGARRGAARRARRRRARARHAARSAGRGAARGRRGGRHLAALHALGLRRALGRGLLALPVRVPRRRPRRRGPAHARSGDEAARALSRGRRGGLGRGAGAGPDPGAGRGVSAPRGTPWASHRERPGLILTGASGFVGRHLLEALKDDYVIYGIARRSQSRSGATVHPHIHWYQVDIAERGPLQAVFRDIAARGGADTAIHLAAYYDFIGEDHPEYERTNVVGTRHVLDACRDLGVRQFVFSSSVAACRFPRPGHALTERSPADGEHIYARTKRIGEDMLAEYAGAMHGVIVRFAALFSDWCEYPPLFMFINTWLSTAWNARLLGGRGESAVPYLHVRDVAPFFLHLLDRMDRLPHGQVLLASPDGAVSHRELFEAVTFDYFGQRVQPVCLPRALCGPGIRVLDALGRLLGERPFERPWMARYIDQRLTVDARETRRLLDWSPRPRLDILRRLPFLMENFKSDPLEWHRRNRAAMKAPAVRANLRIHQLLEKHAEAISEDYTARLTGPAGRARFPSYQTVAADEHEWNHRLVLGMLINAVRTRDRAVFVDYCRALAERRFLQGFGRDEVSGALEVLNDICVDRLHHDPEAEGLEEHVFEHVTMTLRLGMDEIEESFENLEEARARAARRTAR</sequence>
<feature type="compositionally biased region" description="Basic residues" evidence="1">
    <location>
        <begin position="138"/>
        <end position="149"/>
    </location>
</feature>
<evidence type="ECO:0000256" key="1">
    <source>
        <dbReference type="SAM" id="MobiDB-lite"/>
    </source>
</evidence>
<reference evidence="3" key="1">
    <citation type="journal article" date="2020" name="mSystems">
        <title>Genome- and Community-Level Interaction Insights into Carbon Utilization and Element Cycling Functions of Hydrothermarchaeota in Hydrothermal Sediment.</title>
        <authorList>
            <person name="Zhou Z."/>
            <person name="Liu Y."/>
            <person name="Xu W."/>
            <person name="Pan J."/>
            <person name="Luo Z.H."/>
            <person name="Li M."/>
        </authorList>
    </citation>
    <scope>NUCLEOTIDE SEQUENCE [LARGE SCALE GENOMIC DNA]</scope>
    <source>
        <strain evidence="3">SpSt-381</strain>
    </source>
</reference>
<name>A0A832I314_UNCEI</name>
<dbReference type="InterPro" id="IPR001509">
    <property type="entry name" value="Epimerase_deHydtase"/>
</dbReference>
<protein>
    <submittedName>
        <fullName evidence="3">NAD(P)-dependent oxidoreductase</fullName>
    </submittedName>
</protein>
<evidence type="ECO:0000259" key="2">
    <source>
        <dbReference type="Pfam" id="PF01370"/>
    </source>
</evidence>
<comment type="caution">
    <text evidence="3">The sequence shown here is derived from an EMBL/GenBank/DDBJ whole genome shotgun (WGS) entry which is preliminary data.</text>
</comment>